<dbReference type="Gene3D" id="6.10.250.690">
    <property type="match status" value="1"/>
</dbReference>
<proteinExistence type="predicted"/>
<dbReference type="GO" id="GO:0005829">
    <property type="term" value="C:cytosol"/>
    <property type="evidence" value="ECO:0007669"/>
    <property type="project" value="TreeGrafter"/>
</dbReference>
<dbReference type="SMART" id="SM00862">
    <property type="entry name" value="Trans_reg_C"/>
    <property type="match status" value="1"/>
</dbReference>
<feature type="domain" description="OmpR/PhoB-type" evidence="9">
    <location>
        <begin position="128"/>
        <end position="225"/>
    </location>
</feature>
<dbReference type="SMART" id="SM00448">
    <property type="entry name" value="REC"/>
    <property type="match status" value="1"/>
</dbReference>
<keyword evidence="5" id="KW-0804">Transcription</keyword>
<feature type="DNA-binding region" description="OmpR/PhoB-type" evidence="7">
    <location>
        <begin position="128"/>
        <end position="225"/>
    </location>
</feature>
<dbReference type="GO" id="GO:0032993">
    <property type="term" value="C:protein-DNA complex"/>
    <property type="evidence" value="ECO:0007669"/>
    <property type="project" value="TreeGrafter"/>
</dbReference>
<accession>K4IAC0</accession>
<evidence type="ECO:0000256" key="6">
    <source>
        <dbReference type="PROSITE-ProRule" id="PRU00169"/>
    </source>
</evidence>
<evidence type="ECO:0000256" key="5">
    <source>
        <dbReference type="ARBA" id="ARBA00023163"/>
    </source>
</evidence>
<dbReference type="InterPro" id="IPR016032">
    <property type="entry name" value="Sig_transdc_resp-reg_C-effctor"/>
</dbReference>
<organism evidence="10 11">
    <name type="scientific">Psychroflexus torquis (strain ATCC 700755 / CIP 106069 / ACAM 623)</name>
    <dbReference type="NCBI Taxonomy" id="313595"/>
    <lineage>
        <taxon>Bacteria</taxon>
        <taxon>Pseudomonadati</taxon>
        <taxon>Bacteroidota</taxon>
        <taxon>Flavobacteriia</taxon>
        <taxon>Flavobacteriales</taxon>
        <taxon>Flavobacteriaceae</taxon>
        <taxon>Psychroflexus</taxon>
    </lineage>
</organism>
<evidence type="ECO:0000259" key="9">
    <source>
        <dbReference type="PROSITE" id="PS51755"/>
    </source>
</evidence>
<dbReference type="InterPro" id="IPR039420">
    <property type="entry name" value="WalR-like"/>
</dbReference>
<dbReference type="EMBL" id="CP003879">
    <property type="protein sequence ID" value="AFU67542.1"/>
    <property type="molecule type" value="Genomic_DNA"/>
</dbReference>
<dbReference type="STRING" id="313595.P700755_000519"/>
<evidence type="ECO:0000259" key="8">
    <source>
        <dbReference type="PROSITE" id="PS50110"/>
    </source>
</evidence>
<dbReference type="Gene3D" id="1.10.10.10">
    <property type="entry name" value="Winged helix-like DNA-binding domain superfamily/Winged helix DNA-binding domain"/>
    <property type="match status" value="1"/>
</dbReference>
<dbReference type="InterPro" id="IPR036388">
    <property type="entry name" value="WH-like_DNA-bd_sf"/>
</dbReference>
<dbReference type="PANTHER" id="PTHR48111">
    <property type="entry name" value="REGULATOR OF RPOS"/>
    <property type="match status" value="1"/>
</dbReference>
<feature type="modified residue" description="4-aspartylphosphate" evidence="6">
    <location>
        <position position="56"/>
    </location>
</feature>
<name>K4IAC0_PSYTT</name>
<keyword evidence="3" id="KW-0805">Transcription regulation</keyword>
<dbReference type="Gene3D" id="3.40.50.2300">
    <property type="match status" value="1"/>
</dbReference>
<evidence type="ECO:0000313" key="10">
    <source>
        <dbReference type="EMBL" id="AFU67542.1"/>
    </source>
</evidence>
<dbReference type="Pfam" id="PF00072">
    <property type="entry name" value="Response_reg"/>
    <property type="match status" value="1"/>
</dbReference>
<evidence type="ECO:0000313" key="11">
    <source>
        <dbReference type="Proteomes" id="UP000008514"/>
    </source>
</evidence>
<dbReference type="AlphaFoldDB" id="K4IAC0"/>
<reference evidence="10" key="1">
    <citation type="submission" date="2006-03" db="EMBL/GenBank/DDBJ databases">
        <authorList>
            <person name="Bowman J."/>
            <person name="Ferriera S."/>
            <person name="Johnson J."/>
            <person name="Kravitz S."/>
            <person name="Halpern A."/>
            <person name="Remington K."/>
            <person name="Beeson K."/>
            <person name="Tran B."/>
            <person name="Rogers Y.-H."/>
            <person name="Friedman R."/>
            <person name="Venter J.C."/>
        </authorList>
    </citation>
    <scope>NUCLEOTIDE SEQUENCE [LARGE SCALE GENOMIC DNA]</scope>
    <source>
        <strain evidence="10">ATCC 700755</strain>
    </source>
</reference>
<evidence type="ECO:0000256" key="7">
    <source>
        <dbReference type="PROSITE-ProRule" id="PRU01091"/>
    </source>
</evidence>
<dbReference type="PROSITE" id="PS51755">
    <property type="entry name" value="OMPR_PHOB"/>
    <property type="match status" value="1"/>
</dbReference>
<evidence type="ECO:0000256" key="3">
    <source>
        <dbReference type="ARBA" id="ARBA00023015"/>
    </source>
</evidence>
<dbReference type="CDD" id="cd17574">
    <property type="entry name" value="REC_OmpR"/>
    <property type="match status" value="1"/>
</dbReference>
<protein>
    <submittedName>
        <fullName evidence="10">Toxic metal ion response regulator, CztR_SilR_CopR family</fullName>
    </submittedName>
</protein>
<dbReference type="CDD" id="cd00383">
    <property type="entry name" value="trans_reg_C"/>
    <property type="match status" value="1"/>
</dbReference>
<gene>
    <name evidence="10" type="ordered locus">P700755_000519</name>
</gene>
<reference evidence="10" key="2">
    <citation type="submission" date="2012-09" db="EMBL/GenBank/DDBJ databases">
        <title>The complete sequence of Psychroflexus torquis an extreme psychrophile from sea-ice that is stimulated by light.</title>
        <authorList>
            <person name="Feng S."/>
            <person name="Powell S.M."/>
            <person name="Bowman J.P."/>
        </authorList>
    </citation>
    <scope>NUCLEOTIDE SEQUENCE [LARGE SCALE GENOMIC DNA]</scope>
    <source>
        <strain evidence="10">ATCC 700755</strain>
    </source>
</reference>
<dbReference type="Pfam" id="PF00486">
    <property type="entry name" value="Trans_reg_C"/>
    <property type="match status" value="1"/>
</dbReference>
<dbReference type="SUPFAM" id="SSF52172">
    <property type="entry name" value="CheY-like"/>
    <property type="match status" value="1"/>
</dbReference>
<dbReference type="FunFam" id="3.40.50.2300:FF:000001">
    <property type="entry name" value="DNA-binding response regulator PhoB"/>
    <property type="match status" value="1"/>
</dbReference>
<dbReference type="PANTHER" id="PTHR48111:SF22">
    <property type="entry name" value="REGULATOR OF RPOS"/>
    <property type="match status" value="1"/>
</dbReference>
<dbReference type="SUPFAM" id="SSF46894">
    <property type="entry name" value="C-terminal effector domain of the bipartite response regulators"/>
    <property type="match status" value="1"/>
</dbReference>
<keyword evidence="2" id="KW-0902">Two-component regulatory system</keyword>
<evidence type="ECO:0000256" key="1">
    <source>
        <dbReference type="ARBA" id="ARBA00022553"/>
    </source>
</evidence>
<sequence>MNKGNYTILIAEDQVDIAKLLKKGLTEEGYQCLVVKNGEEVLKLVKHNSISLILLDWMMPKLKGIDVCKQLRSEHISTPIIFLTAKDTIEDTIEGLKSGANDYIKKPFNFEELLARIETHLRLYYKIDEVLHLGDLSLNMSKHQVLKSKKPINLTDKEFNFLAHLVRHKGQVCTRQSIIEDVWDIHFDYDSGVLDVYMNAIRKKMKLDRNELIKTVRGVGFIADE</sequence>
<dbReference type="GO" id="GO:0006355">
    <property type="term" value="P:regulation of DNA-templated transcription"/>
    <property type="evidence" value="ECO:0007669"/>
    <property type="project" value="InterPro"/>
</dbReference>
<dbReference type="RefSeq" id="WP_015023160.1">
    <property type="nucleotide sequence ID" value="NC_018721.1"/>
</dbReference>
<keyword evidence="1 6" id="KW-0597">Phosphoprotein</keyword>
<dbReference type="KEGG" id="ptq:P700755_000519"/>
<dbReference type="InterPro" id="IPR011006">
    <property type="entry name" value="CheY-like_superfamily"/>
</dbReference>
<dbReference type="eggNOG" id="COG0745">
    <property type="taxonomic scope" value="Bacteria"/>
</dbReference>
<dbReference type="Proteomes" id="UP000008514">
    <property type="component" value="Chromosome"/>
</dbReference>
<keyword evidence="4 7" id="KW-0238">DNA-binding</keyword>
<dbReference type="InterPro" id="IPR001867">
    <property type="entry name" value="OmpR/PhoB-type_DNA-bd"/>
</dbReference>
<dbReference type="OrthoDB" id="9790442at2"/>
<dbReference type="HOGENOM" id="CLU_000445_30_1_10"/>
<dbReference type="PROSITE" id="PS50110">
    <property type="entry name" value="RESPONSE_REGULATORY"/>
    <property type="match status" value="1"/>
</dbReference>
<dbReference type="GO" id="GO:0000156">
    <property type="term" value="F:phosphorelay response regulator activity"/>
    <property type="evidence" value="ECO:0007669"/>
    <property type="project" value="TreeGrafter"/>
</dbReference>
<dbReference type="InterPro" id="IPR001789">
    <property type="entry name" value="Sig_transdc_resp-reg_receiver"/>
</dbReference>
<dbReference type="GO" id="GO:0000976">
    <property type="term" value="F:transcription cis-regulatory region binding"/>
    <property type="evidence" value="ECO:0007669"/>
    <property type="project" value="TreeGrafter"/>
</dbReference>
<feature type="domain" description="Response regulatory" evidence="8">
    <location>
        <begin position="7"/>
        <end position="121"/>
    </location>
</feature>
<evidence type="ECO:0000256" key="4">
    <source>
        <dbReference type="ARBA" id="ARBA00023125"/>
    </source>
</evidence>
<evidence type="ECO:0000256" key="2">
    <source>
        <dbReference type="ARBA" id="ARBA00023012"/>
    </source>
</evidence>
<keyword evidence="11" id="KW-1185">Reference proteome</keyword>